<dbReference type="InterPro" id="IPR051269">
    <property type="entry name" value="Fe-S_cluster_ET"/>
</dbReference>
<evidence type="ECO:0000256" key="1">
    <source>
        <dbReference type="ARBA" id="ARBA00022448"/>
    </source>
</evidence>
<reference evidence="7" key="1">
    <citation type="journal article" date="2014" name="Front. Microbiol.">
        <title>High frequency of phylogenetically diverse reductive dehalogenase-homologous genes in deep subseafloor sedimentary metagenomes.</title>
        <authorList>
            <person name="Kawai M."/>
            <person name="Futagami T."/>
            <person name="Toyoda A."/>
            <person name="Takaki Y."/>
            <person name="Nishi S."/>
            <person name="Hori S."/>
            <person name="Arai W."/>
            <person name="Tsubouchi T."/>
            <person name="Morono Y."/>
            <person name="Uchiyama I."/>
            <person name="Ito T."/>
            <person name="Fujiyama A."/>
            <person name="Inagaki F."/>
            <person name="Takami H."/>
        </authorList>
    </citation>
    <scope>NUCLEOTIDE SEQUENCE</scope>
    <source>
        <strain evidence="7">Expedition CK06-06</strain>
    </source>
</reference>
<feature type="domain" description="4Fe-4S ferredoxin-type" evidence="6">
    <location>
        <begin position="1"/>
        <end position="29"/>
    </location>
</feature>
<dbReference type="AlphaFoldDB" id="X1BTX8"/>
<dbReference type="PRINTS" id="PR00352">
    <property type="entry name" value="3FE4SFRDOXIN"/>
</dbReference>
<dbReference type="PROSITE" id="PS00198">
    <property type="entry name" value="4FE4S_FER_1"/>
    <property type="match status" value="1"/>
</dbReference>
<evidence type="ECO:0000313" key="7">
    <source>
        <dbReference type="EMBL" id="GAG84612.1"/>
    </source>
</evidence>
<evidence type="ECO:0000259" key="6">
    <source>
        <dbReference type="PROSITE" id="PS51379"/>
    </source>
</evidence>
<dbReference type="PROSITE" id="PS51379">
    <property type="entry name" value="4FE4S_FER_2"/>
    <property type="match status" value="1"/>
</dbReference>
<proteinExistence type="predicted"/>
<dbReference type="InterPro" id="IPR017896">
    <property type="entry name" value="4Fe4S_Fe-S-bd"/>
</dbReference>
<gene>
    <name evidence="7" type="ORF">S01H4_34068</name>
</gene>
<sequence>MKVIIDVDLCTGCGLCEETCPDIFKLNEDDDVVEVIKKDYDENDEECIEEAIESCPTEAITSE</sequence>
<dbReference type="PANTHER" id="PTHR36923">
    <property type="entry name" value="FERREDOXIN"/>
    <property type="match status" value="1"/>
</dbReference>
<evidence type="ECO:0000256" key="2">
    <source>
        <dbReference type="ARBA" id="ARBA00022723"/>
    </source>
</evidence>
<dbReference type="InterPro" id="IPR001080">
    <property type="entry name" value="3Fe4S_ferredoxin"/>
</dbReference>
<dbReference type="EMBL" id="BART01017997">
    <property type="protein sequence ID" value="GAG84612.1"/>
    <property type="molecule type" value="Genomic_DNA"/>
</dbReference>
<keyword evidence="1" id="KW-0813">Transport</keyword>
<dbReference type="GO" id="GO:0009055">
    <property type="term" value="F:electron transfer activity"/>
    <property type="evidence" value="ECO:0007669"/>
    <property type="project" value="InterPro"/>
</dbReference>
<name>X1BTX8_9ZZZZ</name>
<dbReference type="GO" id="GO:0005506">
    <property type="term" value="F:iron ion binding"/>
    <property type="evidence" value="ECO:0007669"/>
    <property type="project" value="InterPro"/>
</dbReference>
<keyword evidence="2" id="KW-0479">Metal-binding</keyword>
<comment type="caution">
    <text evidence="7">The sequence shown here is derived from an EMBL/GenBank/DDBJ whole genome shotgun (WGS) entry which is preliminary data.</text>
</comment>
<keyword evidence="5" id="KW-0411">Iron-sulfur</keyword>
<accession>X1BTX8</accession>
<evidence type="ECO:0000256" key="5">
    <source>
        <dbReference type="ARBA" id="ARBA00023014"/>
    </source>
</evidence>
<dbReference type="InterPro" id="IPR017900">
    <property type="entry name" value="4Fe4S_Fe_S_CS"/>
</dbReference>
<dbReference type="SUPFAM" id="SSF54862">
    <property type="entry name" value="4Fe-4S ferredoxins"/>
    <property type="match status" value="1"/>
</dbReference>
<keyword evidence="3" id="KW-0249">Electron transport</keyword>
<protein>
    <recommendedName>
        <fullName evidence="6">4Fe-4S ferredoxin-type domain-containing protein</fullName>
    </recommendedName>
</protein>
<organism evidence="7">
    <name type="scientific">marine sediment metagenome</name>
    <dbReference type="NCBI Taxonomy" id="412755"/>
    <lineage>
        <taxon>unclassified sequences</taxon>
        <taxon>metagenomes</taxon>
        <taxon>ecological metagenomes</taxon>
    </lineage>
</organism>
<dbReference type="Pfam" id="PF13370">
    <property type="entry name" value="Fer4_13"/>
    <property type="match status" value="1"/>
</dbReference>
<dbReference type="PANTHER" id="PTHR36923:SF3">
    <property type="entry name" value="FERREDOXIN"/>
    <property type="match status" value="1"/>
</dbReference>
<keyword evidence="4" id="KW-0408">Iron</keyword>
<dbReference type="GO" id="GO:0051536">
    <property type="term" value="F:iron-sulfur cluster binding"/>
    <property type="evidence" value="ECO:0007669"/>
    <property type="project" value="UniProtKB-KW"/>
</dbReference>
<evidence type="ECO:0000256" key="3">
    <source>
        <dbReference type="ARBA" id="ARBA00022982"/>
    </source>
</evidence>
<dbReference type="Gene3D" id="3.30.70.20">
    <property type="match status" value="1"/>
</dbReference>
<evidence type="ECO:0000256" key="4">
    <source>
        <dbReference type="ARBA" id="ARBA00023004"/>
    </source>
</evidence>